<dbReference type="PANTHER" id="PTHR47679:SF1">
    <property type="entry name" value="PROTEIN TORNADO 1"/>
    <property type="match status" value="1"/>
</dbReference>
<dbReference type="Proteomes" id="UP000077202">
    <property type="component" value="Unassembled WGS sequence"/>
</dbReference>
<proteinExistence type="predicted"/>
<comment type="caution">
    <text evidence="1">The sequence shown here is derived from an EMBL/GenBank/DDBJ whole genome shotgun (WGS) entry which is preliminary data.</text>
</comment>
<reference evidence="1" key="1">
    <citation type="submission" date="2016-03" db="EMBL/GenBank/DDBJ databases">
        <title>Mechanisms controlling the formation of the plant cell surface in tip-growing cells are functionally conserved among land plants.</title>
        <authorList>
            <person name="Honkanen S."/>
            <person name="Jones V.A."/>
            <person name="Morieri G."/>
            <person name="Champion C."/>
            <person name="Hetherington A.J."/>
            <person name="Kelly S."/>
            <person name="Saint-Marcoux D."/>
            <person name="Proust H."/>
            <person name="Prescott H."/>
            <person name="Dolan L."/>
        </authorList>
    </citation>
    <scope>NUCLEOTIDE SEQUENCE [LARGE SCALE GENOMIC DNA]</scope>
    <source>
        <tissue evidence="1">Whole gametophyte</tissue>
    </source>
</reference>
<accession>A0A176WFR7</accession>
<evidence type="ECO:0000313" key="1">
    <source>
        <dbReference type="EMBL" id="OAE31135.1"/>
    </source>
</evidence>
<gene>
    <name evidence="1" type="ORF">AXG93_150s1250</name>
</gene>
<dbReference type="PANTHER" id="PTHR47679">
    <property type="entry name" value="PROTEIN TORNADO 1"/>
    <property type="match status" value="1"/>
</dbReference>
<keyword evidence="2" id="KW-1185">Reference proteome</keyword>
<sequence length="269" mass="30630">MVSDSNVPHMKDYKPSTSKCLSRASTSVEDRSTQLVLFKIDQLEGKLVQKIDGLDERLRSVESIVQRLDMKMGQILSLQQELQSTLSDFIAKVDRIIQYPYSFQQAGTPKRPYVTSDVGLFCRMNAVLHFGTTVRLHLMCESMTGFHTVKDQDGLKLRLDWKNCGWIQKTIEISYKVMYYGAKAALTKTVGLGQAIPDWADLESDIIKLVGISVEDHRALLKGGESKELQEAWLRIQQTLAPQLQNRYSECFKLYQVKYVSLEKGSIRV</sequence>
<organism evidence="1 2">
    <name type="scientific">Marchantia polymorpha subsp. ruderalis</name>
    <dbReference type="NCBI Taxonomy" id="1480154"/>
    <lineage>
        <taxon>Eukaryota</taxon>
        <taxon>Viridiplantae</taxon>
        <taxon>Streptophyta</taxon>
        <taxon>Embryophyta</taxon>
        <taxon>Marchantiophyta</taxon>
        <taxon>Marchantiopsida</taxon>
        <taxon>Marchantiidae</taxon>
        <taxon>Marchantiales</taxon>
        <taxon>Marchantiaceae</taxon>
        <taxon>Marchantia</taxon>
    </lineage>
</organism>
<protein>
    <submittedName>
        <fullName evidence="1">Uncharacterized protein</fullName>
    </submittedName>
</protein>
<evidence type="ECO:0000313" key="2">
    <source>
        <dbReference type="Proteomes" id="UP000077202"/>
    </source>
</evidence>
<dbReference type="AlphaFoldDB" id="A0A176WFR7"/>
<name>A0A176WFR7_MARPO</name>
<dbReference type="EMBL" id="LVLJ01001171">
    <property type="protein sequence ID" value="OAE31135.1"/>
    <property type="molecule type" value="Genomic_DNA"/>
</dbReference>